<evidence type="ECO:0000313" key="2">
    <source>
        <dbReference type="EMBL" id="GAG79147.1"/>
    </source>
</evidence>
<name>X1BD50_9ZZZZ</name>
<dbReference type="Pfam" id="PF12680">
    <property type="entry name" value="SnoaL_2"/>
    <property type="match status" value="1"/>
</dbReference>
<accession>X1BD50</accession>
<sequence>MTPLEVAGSFVAAINSGDIDRLVGLMTPEHMFVDADGSEHVGLDGMRSGWREYFELVPDFRIEVFHRFAAGDTVVLLGRASGTFVENGELKPDNYWIVPAAWRVVIDTDLVAIWQLYANQHRMHEILERIRTA</sequence>
<organism evidence="2">
    <name type="scientific">marine sediment metagenome</name>
    <dbReference type="NCBI Taxonomy" id="412755"/>
    <lineage>
        <taxon>unclassified sequences</taxon>
        <taxon>metagenomes</taxon>
        <taxon>ecological metagenomes</taxon>
    </lineage>
</organism>
<protein>
    <recommendedName>
        <fullName evidence="1">SnoaL-like domain-containing protein</fullName>
    </recommendedName>
</protein>
<proteinExistence type="predicted"/>
<feature type="domain" description="SnoaL-like" evidence="1">
    <location>
        <begin position="10"/>
        <end position="97"/>
    </location>
</feature>
<dbReference type="SUPFAM" id="SSF54427">
    <property type="entry name" value="NTF2-like"/>
    <property type="match status" value="1"/>
</dbReference>
<evidence type="ECO:0000259" key="1">
    <source>
        <dbReference type="Pfam" id="PF12680"/>
    </source>
</evidence>
<reference evidence="2" key="1">
    <citation type="journal article" date="2014" name="Front. Microbiol.">
        <title>High frequency of phylogenetically diverse reductive dehalogenase-homologous genes in deep subseafloor sedimentary metagenomes.</title>
        <authorList>
            <person name="Kawai M."/>
            <person name="Futagami T."/>
            <person name="Toyoda A."/>
            <person name="Takaki Y."/>
            <person name="Nishi S."/>
            <person name="Hori S."/>
            <person name="Arai W."/>
            <person name="Tsubouchi T."/>
            <person name="Morono Y."/>
            <person name="Uchiyama I."/>
            <person name="Ito T."/>
            <person name="Fujiyama A."/>
            <person name="Inagaki F."/>
            <person name="Takami H."/>
        </authorList>
    </citation>
    <scope>NUCLEOTIDE SEQUENCE</scope>
    <source>
        <strain evidence="2">Expedition CK06-06</strain>
    </source>
</reference>
<dbReference type="AlphaFoldDB" id="X1BD50"/>
<gene>
    <name evidence="2" type="ORF">S01H4_21320</name>
</gene>
<comment type="caution">
    <text evidence="2">The sequence shown here is derived from an EMBL/GenBank/DDBJ whole genome shotgun (WGS) entry which is preliminary data.</text>
</comment>
<dbReference type="InterPro" id="IPR037401">
    <property type="entry name" value="SnoaL-like"/>
</dbReference>
<dbReference type="InterPro" id="IPR032710">
    <property type="entry name" value="NTF2-like_dom_sf"/>
</dbReference>
<dbReference type="Gene3D" id="3.10.450.50">
    <property type="match status" value="1"/>
</dbReference>
<dbReference type="EMBL" id="BART01009645">
    <property type="protein sequence ID" value="GAG79147.1"/>
    <property type="molecule type" value="Genomic_DNA"/>
</dbReference>